<keyword evidence="11 14" id="KW-1133">Transmembrane helix</keyword>
<dbReference type="AlphaFoldDB" id="A0ABD4ADB8"/>
<dbReference type="InterPro" id="IPR003660">
    <property type="entry name" value="HAMP_dom"/>
</dbReference>
<keyword evidence="8" id="KW-0547">Nucleotide-binding</keyword>
<evidence type="ECO:0000256" key="3">
    <source>
        <dbReference type="ARBA" id="ARBA00012438"/>
    </source>
</evidence>
<gene>
    <name evidence="17" type="ORF">B4167_0505</name>
</gene>
<feature type="domain" description="HAMP" evidence="16">
    <location>
        <begin position="177"/>
        <end position="231"/>
    </location>
</feature>
<keyword evidence="5" id="KW-0597">Phosphoprotein</keyword>
<dbReference type="PANTHER" id="PTHR45436:SF5">
    <property type="entry name" value="SENSOR HISTIDINE KINASE TRCS"/>
    <property type="match status" value="1"/>
</dbReference>
<evidence type="ECO:0000259" key="16">
    <source>
        <dbReference type="PROSITE" id="PS50885"/>
    </source>
</evidence>
<keyword evidence="9" id="KW-0418">Kinase</keyword>
<evidence type="ECO:0000256" key="10">
    <source>
        <dbReference type="ARBA" id="ARBA00022840"/>
    </source>
</evidence>
<evidence type="ECO:0000256" key="7">
    <source>
        <dbReference type="ARBA" id="ARBA00022692"/>
    </source>
</evidence>
<dbReference type="CDD" id="cd06225">
    <property type="entry name" value="HAMP"/>
    <property type="match status" value="1"/>
</dbReference>
<dbReference type="Pfam" id="PF00672">
    <property type="entry name" value="HAMP"/>
    <property type="match status" value="1"/>
</dbReference>
<dbReference type="PRINTS" id="PR00344">
    <property type="entry name" value="BCTRLSENSOR"/>
</dbReference>
<proteinExistence type="predicted"/>
<dbReference type="FunFam" id="1.10.287.130:FF:000001">
    <property type="entry name" value="Two-component sensor histidine kinase"/>
    <property type="match status" value="1"/>
</dbReference>
<dbReference type="RefSeq" id="WP_041901950.1">
    <property type="nucleotide sequence ID" value="NZ_JXLT01000005.1"/>
</dbReference>
<dbReference type="InterPro" id="IPR036890">
    <property type="entry name" value="HATPase_C_sf"/>
</dbReference>
<dbReference type="Pfam" id="PF02518">
    <property type="entry name" value="HATPase_c"/>
    <property type="match status" value="1"/>
</dbReference>
<evidence type="ECO:0000256" key="8">
    <source>
        <dbReference type="ARBA" id="ARBA00022741"/>
    </source>
</evidence>
<evidence type="ECO:0000256" key="6">
    <source>
        <dbReference type="ARBA" id="ARBA00022679"/>
    </source>
</evidence>
<dbReference type="GO" id="GO:0000160">
    <property type="term" value="P:phosphorelay signal transduction system"/>
    <property type="evidence" value="ECO:0007669"/>
    <property type="project" value="UniProtKB-KW"/>
</dbReference>
<evidence type="ECO:0000256" key="12">
    <source>
        <dbReference type="ARBA" id="ARBA00023012"/>
    </source>
</evidence>
<dbReference type="CDD" id="cd00075">
    <property type="entry name" value="HATPase"/>
    <property type="match status" value="1"/>
</dbReference>
<dbReference type="GO" id="GO:0005524">
    <property type="term" value="F:ATP binding"/>
    <property type="evidence" value="ECO:0007669"/>
    <property type="project" value="UniProtKB-KW"/>
</dbReference>
<dbReference type="InterPro" id="IPR036097">
    <property type="entry name" value="HisK_dim/P_sf"/>
</dbReference>
<dbReference type="Pfam" id="PF00512">
    <property type="entry name" value="HisKA"/>
    <property type="match status" value="1"/>
</dbReference>
<dbReference type="InterPro" id="IPR050428">
    <property type="entry name" value="TCS_sensor_his_kinase"/>
</dbReference>
<keyword evidence="7 14" id="KW-0812">Transmembrane</keyword>
<accession>A0ABD4ADB8</accession>
<comment type="subcellular location">
    <subcellularLocation>
        <location evidence="2">Cell membrane</location>
        <topology evidence="2">Multi-pass membrane protein</topology>
    </subcellularLocation>
</comment>
<name>A0ABD4ADB8_9BACI</name>
<dbReference type="CDD" id="cd00082">
    <property type="entry name" value="HisKA"/>
    <property type="match status" value="1"/>
</dbReference>
<keyword evidence="4" id="KW-1003">Cell membrane</keyword>
<evidence type="ECO:0000256" key="11">
    <source>
        <dbReference type="ARBA" id="ARBA00022989"/>
    </source>
</evidence>
<comment type="caution">
    <text evidence="17">The sequence shown here is derived from an EMBL/GenBank/DDBJ whole genome shotgun (WGS) entry which is preliminary data.</text>
</comment>
<dbReference type="SMART" id="SM00388">
    <property type="entry name" value="HisKA"/>
    <property type="match status" value="1"/>
</dbReference>
<dbReference type="FunFam" id="3.30.565.10:FF:000006">
    <property type="entry name" value="Sensor histidine kinase WalK"/>
    <property type="match status" value="1"/>
</dbReference>
<dbReference type="SMART" id="SM00387">
    <property type="entry name" value="HATPase_c"/>
    <property type="match status" value="1"/>
</dbReference>
<reference evidence="17 18" key="1">
    <citation type="submission" date="2015-01" db="EMBL/GenBank/DDBJ databases">
        <title>Draft Genome Sequences of Four Bacillus thermoamylovorans Strains, Isolated From Food Products.</title>
        <authorList>
            <person name="Krawcyk A.O."/>
            <person name="Berendsen E.M."/>
            <person name="Eijlander R.T."/>
            <person name="de Jong A."/>
            <person name="Wells-Bennik M."/>
            <person name="Kuipers O.P."/>
        </authorList>
    </citation>
    <scope>NUCLEOTIDE SEQUENCE [LARGE SCALE GENOMIC DNA]</scope>
    <source>
        <strain evidence="17 18">B4167</strain>
    </source>
</reference>
<organism evidence="17 18">
    <name type="scientific">Caldibacillus thermoamylovorans</name>
    <dbReference type="NCBI Taxonomy" id="35841"/>
    <lineage>
        <taxon>Bacteria</taxon>
        <taxon>Bacillati</taxon>
        <taxon>Bacillota</taxon>
        <taxon>Bacilli</taxon>
        <taxon>Bacillales</taxon>
        <taxon>Bacillaceae</taxon>
        <taxon>Caldibacillus</taxon>
    </lineage>
</organism>
<protein>
    <recommendedName>
        <fullName evidence="3">histidine kinase</fullName>
        <ecNumber evidence="3">2.7.13.3</ecNumber>
    </recommendedName>
</protein>
<keyword evidence="6" id="KW-0808">Transferase</keyword>
<dbReference type="SUPFAM" id="SSF55874">
    <property type="entry name" value="ATPase domain of HSP90 chaperone/DNA topoisomerase II/histidine kinase"/>
    <property type="match status" value="1"/>
</dbReference>
<evidence type="ECO:0000256" key="4">
    <source>
        <dbReference type="ARBA" id="ARBA00022475"/>
    </source>
</evidence>
<dbReference type="InterPro" id="IPR003594">
    <property type="entry name" value="HATPase_dom"/>
</dbReference>
<evidence type="ECO:0000259" key="15">
    <source>
        <dbReference type="PROSITE" id="PS50109"/>
    </source>
</evidence>
<evidence type="ECO:0000313" key="17">
    <source>
        <dbReference type="EMBL" id="KIO74227.1"/>
    </source>
</evidence>
<dbReference type="SUPFAM" id="SSF47384">
    <property type="entry name" value="Homodimeric domain of signal transducing histidine kinase"/>
    <property type="match status" value="1"/>
</dbReference>
<dbReference type="Gene3D" id="3.30.565.10">
    <property type="entry name" value="Histidine kinase-like ATPase, C-terminal domain"/>
    <property type="match status" value="1"/>
</dbReference>
<dbReference type="PROSITE" id="PS50109">
    <property type="entry name" value="HIS_KIN"/>
    <property type="match status" value="1"/>
</dbReference>
<dbReference type="SUPFAM" id="SSF158472">
    <property type="entry name" value="HAMP domain-like"/>
    <property type="match status" value="1"/>
</dbReference>
<dbReference type="Gene3D" id="6.10.340.10">
    <property type="match status" value="1"/>
</dbReference>
<evidence type="ECO:0000256" key="5">
    <source>
        <dbReference type="ARBA" id="ARBA00022553"/>
    </source>
</evidence>
<dbReference type="GO" id="GO:0004673">
    <property type="term" value="F:protein histidine kinase activity"/>
    <property type="evidence" value="ECO:0007669"/>
    <property type="project" value="UniProtKB-EC"/>
</dbReference>
<dbReference type="InterPro" id="IPR003661">
    <property type="entry name" value="HisK_dim/P_dom"/>
</dbReference>
<feature type="transmembrane region" description="Helical" evidence="14">
    <location>
        <begin position="7"/>
        <end position="30"/>
    </location>
</feature>
<evidence type="ECO:0000256" key="2">
    <source>
        <dbReference type="ARBA" id="ARBA00004651"/>
    </source>
</evidence>
<evidence type="ECO:0000256" key="9">
    <source>
        <dbReference type="ARBA" id="ARBA00022777"/>
    </source>
</evidence>
<keyword evidence="12" id="KW-0902">Two-component regulatory system</keyword>
<keyword evidence="10" id="KW-0067">ATP-binding</keyword>
<keyword evidence="13 14" id="KW-0472">Membrane</keyword>
<dbReference type="SMART" id="SM00304">
    <property type="entry name" value="HAMP"/>
    <property type="match status" value="1"/>
</dbReference>
<dbReference type="InterPro" id="IPR004358">
    <property type="entry name" value="Sig_transdc_His_kin-like_C"/>
</dbReference>
<evidence type="ECO:0000313" key="18">
    <source>
        <dbReference type="Proteomes" id="UP000032076"/>
    </source>
</evidence>
<dbReference type="Gene3D" id="1.10.287.130">
    <property type="match status" value="1"/>
</dbReference>
<dbReference type="GO" id="GO:0005886">
    <property type="term" value="C:plasma membrane"/>
    <property type="evidence" value="ECO:0007669"/>
    <property type="project" value="UniProtKB-SubCell"/>
</dbReference>
<feature type="domain" description="Histidine kinase" evidence="15">
    <location>
        <begin position="239"/>
        <end position="449"/>
    </location>
</feature>
<dbReference type="EC" id="2.7.13.3" evidence="3"/>
<dbReference type="PROSITE" id="PS50885">
    <property type="entry name" value="HAMP"/>
    <property type="match status" value="1"/>
</dbReference>
<evidence type="ECO:0000256" key="1">
    <source>
        <dbReference type="ARBA" id="ARBA00000085"/>
    </source>
</evidence>
<dbReference type="Proteomes" id="UP000032076">
    <property type="component" value="Unassembled WGS sequence"/>
</dbReference>
<evidence type="ECO:0000256" key="14">
    <source>
        <dbReference type="SAM" id="Phobius"/>
    </source>
</evidence>
<dbReference type="InterPro" id="IPR005467">
    <property type="entry name" value="His_kinase_dom"/>
</dbReference>
<dbReference type="PANTHER" id="PTHR45436">
    <property type="entry name" value="SENSOR HISTIDINE KINASE YKOH"/>
    <property type="match status" value="1"/>
</dbReference>
<evidence type="ECO:0000256" key="13">
    <source>
        <dbReference type="ARBA" id="ARBA00023136"/>
    </source>
</evidence>
<sequence>MKLKNKINLYTSVLFIGLLIFMNITIYLLFKNLMVASEISATEQEFDNITAGVISSLGTVATDNLLRAYVPIDGKIQLVASDGKNLAMSVSPSEEKLSKQETAFYDKGVTKEITLDENHYYFYSLPVIWTDGSIANLQVTKSIETAYDQSETLRFILFAVTFVATIPIIVSSQLLGKLIMDPITALTKTMKEITKSGQFKRIPMNQQTKDELEQMGKSFNHMIDLLETIFTKQEQFVSNASHELRTPLTVIESYASLLKRRGIDKPEIFHEAVDAIHAEAVRMREMTEQLLLLAKPNEQWNLDFRSLSLTLITKATTKSFEQAYGREIALNVTEEVVVISDEQKLKQLLYIILENAVKYSEEIITVTIGKQNKEGFIRVSDKGIGIPEEDLPKIFDRFYRVDQARSRKYGGTGLGLSLAKEIANAIHATIEVESSLGVGTNVTIRLPLQ</sequence>
<dbReference type="EMBL" id="JXLU01000010">
    <property type="protein sequence ID" value="KIO74227.1"/>
    <property type="molecule type" value="Genomic_DNA"/>
</dbReference>
<comment type="catalytic activity">
    <reaction evidence="1">
        <text>ATP + protein L-histidine = ADP + protein N-phospho-L-histidine.</text>
        <dbReference type="EC" id="2.7.13.3"/>
    </reaction>
</comment>